<dbReference type="STRING" id="471870.BACINT_03779"/>
<dbReference type="AlphaFoldDB" id="B3CCD2"/>
<comment type="caution">
    <text evidence="1">The sequence shown here is derived from an EMBL/GenBank/DDBJ whole genome shotgun (WGS) entry which is preliminary data.</text>
</comment>
<protein>
    <submittedName>
        <fullName evidence="1">Uncharacterized protein</fullName>
    </submittedName>
</protein>
<evidence type="ECO:0000313" key="2">
    <source>
        <dbReference type="Proteomes" id="UP000004596"/>
    </source>
</evidence>
<sequence length="67" mass="7305">MLLFLKGYDFGVTLSRLRPGKAFKAAERIVSCLEHTLLFASANKNPSTDGLELADIGTLPTPRAWLA</sequence>
<gene>
    <name evidence="1" type="ORF">BACINT_03779</name>
</gene>
<evidence type="ECO:0000313" key="1">
    <source>
        <dbReference type="EMBL" id="EDV04640.1"/>
    </source>
</evidence>
<reference evidence="1 2" key="2">
    <citation type="submission" date="2008-04" db="EMBL/GenBank/DDBJ databases">
        <authorList>
            <person name="Fulton L."/>
            <person name="Clifton S."/>
            <person name="Fulton B."/>
            <person name="Xu J."/>
            <person name="Minx P."/>
            <person name="Pepin K.H."/>
            <person name="Johnson M."/>
            <person name="Thiruvilangam P."/>
            <person name="Bhonagiri V."/>
            <person name="Nash W.E."/>
            <person name="Mardis E.R."/>
            <person name="Wilson R.K."/>
        </authorList>
    </citation>
    <scope>NUCLEOTIDE SEQUENCE [LARGE SCALE GENOMIC DNA]</scope>
    <source>
        <strain evidence="1 2">DSM 17393</strain>
    </source>
</reference>
<accession>B3CCD2</accession>
<name>B3CCD2_9BACE</name>
<proteinExistence type="predicted"/>
<dbReference type="eggNOG" id="ENOG50315MC">
    <property type="taxonomic scope" value="Bacteria"/>
</dbReference>
<dbReference type="Proteomes" id="UP000004596">
    <property type="component" value="Unassembled WGS sequence"/>
</dbReference>
<dbReference type="EMBL" id="ABJL02000008">
    <property type="protein sequence ID" value="EDV04640.1"/>
    <property type="molecule type" value="Genomic_DNA"/>
</dbReference>
<reference evidence="1 2" key="1">
    <citation type="submission" date="2008-04" db="EMBL/GenBank/DDBJ databases">
        <title>Draft genome sequence of Bacteroides intestinalis (DSM 17393).</title>
        <authorList>
            <person name="Sudarsanam P."/>
            <person name="Ley R."/>
            <person name="Guruge J."/>
            <person name="Turnbaugh P.J."/>
            <person name="Mahowald M."/>
            <person name="Liep D."/>
            <person name="Gordon J."/>
        </authorList>
    </citation>
    <scope>NUCLEOTIDE SEQUENCE [LARGE SCALE GENOMIC DNA]</scope>
    <source>
        <strain evidence="1 2">DSM 17393</strain>
    </source>
</reference>
<organism evidence="1 2">
    <name type="scientific">Bacteroides intestinalis DSM 17393</name>
    <dbReference type="NCBI Taxonomy" id="471870"/>
    <lineage>
        <taxon>Bacteria</taxon>
        <taxon>Pseudomonadati</taxon>
        <taxon>Bacteroidota</taxon>
        <taxon>Bacteroidia</taxon>
        <taxon>Bacteroidales</taxon>
        <taxon>Bacteroidaceae</taxon>
        <taxon>Bacteroides</taxon>
    </lineage>
</organism>